<reference evidence="2 3" key="1">
    <citation type="submission" date="2014-04" db="EMBL/GenBank/DDBJ databases">
        <authorList>
            <consortium name="DOE Joint Genome Institute"/>
            <person name="Kuo A."/>
            <person name="Kohler A."/>
            <person name="Costa M.D."/>
            <person name="Nagy L.G."/>
            <person name="Floudas D."/>
            <person name="Copeland A."/>
            <person name="Barry K.W."/>
            <person name="Cichocki N."/>
            <person name="Veneault-Fourrey C."/>
            <person name="LaButti K."/>
            <person name="Lindquist E.A."/>
            <person name="Lipzen A."/>
            <person name="Lundell T."/>
            <person name="Morin E."/>
            <person name="Murat C."/>
            <person name="Sun H."/>
            <person name="Tunlid A."/>
            <person name="Henrissat B."/>
            <person name="Grigoriev I.V."/>
            <person name="Hibbett D.S."/>
            <person name="Martin F."/>
            <person name="Nordberg H.P."/>
            <person name="Cantor M.N."/>
            <person name="Hua S.X."/>
        </authorList>
    </citation>
    <scope>NUCLEOTIDE SEQUENCE [LARGE SCALE GENOMIC DNA]</scope>
    <source>
        <strain evidence="2 3">441</strain>
    </source>
</reference>
<dbReference type="HOGENOM" id="CLU_2606941_0_0_1"/>
<proteinExistence type="predicted"/>
<dbReference type="EMBL" id="KN833689">
    <property type="protein sequence ID" value="KIK29397.1"/>
    <property type="molecule type" value="Genomic_DNA"/>
</dbReference>
<name>A0A0D0A4S4_9AGAM</name>
<dbReference type="Proteomes" id="UP000054018">
    <property type="component" value="Unassembled WGS sequence"/>
</dbReference>
<evidence type="ECO:0000313" key="3">
    <source>
        <dbReference type="Proteomes" id="UP000054018"/>
    </source>
</evidence>
<protein>
    <submittedName>
        <fullName evidence="2">Uncharacterized protein</fullName>
    </submittedName>
</protein>
<organism evidence="2 3">
    <name type="scientific">Pisolithus microcarpus 441</name>
    <dbReference type="NCBI Taxonomy" id="765257"/>
    <lineage>
        <taxon>Eukaryota</taxon>
        <taxon>Fungi</taxon>
        <taxon>Dikarya</taxon>
        <taxon>Basidiomycota</taxon>
        <taxon>Agaricomycotina</taxon>
        <taxon>Agaricomycetes</taxon>
        <taxon>Agaricomycetidae</taxon>
        <taxon>Boletales</taxon>
        <taxon>Sclerodermatineae</taxon>
        <taxon>Pisolithaceae</taxon>
        <taxon>Pisolithus</taxon>
    </lineage>
</organism>
<reference evidence="3" key="2">
    <citation type="submission" date="2015-01" db="EMBL/GenBank/DDBJ databases">
        <title>Evolutionary Origins and Diversification of the Mycorrhizal Mutualists.</title>
        <authorList>
            <consortium name="DOE Joint Genome Institute"/>
            <consortium name="Mycorrhizal Genomics Consortium"/>
            <person name="Kohler A."/>
            <person name="Kuo A."/>
            <person name="Nagy L.G."/>
            <person name="Floudas D."/>
            <person name="Copeland A."/>
            <person name="Barry K.W."/>
            <person name="Cichocki N."/>
            <person name="Veneault-Fourrey C."/>
            <person name="LaButti K."/>
            <person name="Lindquist E.A."/>
            <person name="Lipzen A."/>
            <person name="Lundell T."/>
            <person name="Morin E."/>
            <person name="Murat C."/>
            <person name="Riley R."/>
            <person name="Ohm R."/>
            <person name="Sun H."/>
            <person name="Tunlid A."/>
            <person name="Henrissat B."/>
            <person name="Grigoriev I.V."/>
            <person name="Hibbett D.S."/>
            <person name="Martin F."/>
        </authorList>
    </citation>
    <scope>NUCLEOTIDE SEQUENCE [LARGE SCALE GENOMIC DNA]</scope>
    <source>
        <strain evidence="3">441</strain>
    </source>
</reference>
<gene>
    <name evidence="2" type="ORF">PISMIDRAFT_672080</name>
</gene>
<dbReference type="AlphaFoldDB" id="A0A0D0A4S4"/>
<feature type="region of interest" description="Disordered" evidence="1">
    <location>
        <begin position="47"/>
        <end position="66"/>
    </location>
</feature>
<keyword evidence="3" id="KW-1185">Reference proteome</keyword>
<dbReference type="OrthoDB" id="274765at2759"/>
<sequence>MVREFRRLASTVEILQVSKDRKEFAARVFDGTLQSALEDIKERFSRDHPEEVELEGGSPGRYKGNKDTGFRYKDTWGIS</sequence>
<accession>A0A0D0A4S4</accession>
<evidence type="ECO:0000313" key="2">
    <source>
        <dbReference type="EMBL" id="KIK29397.1"/>
    </source>
</evidence>
<evidence type="ECO:0000256" key="1">
    <source>
        <dbReference type="SAM" id="MobiDB-lite"/>
    </source>
</evidence>